<dbReference type="SUPFAM" id="SSF55021">
    <property type="entry name" value="ACT-like"/>
    <property type="match status" value="1"/>
</dbReference>
<dbReference type="InterPro" id="IPR036291">
    <property type="entry name" value="NAD(P)-bd_dom_sf"/>
</dbReference>
<reference evidence="13 14" key="1">
    <citation type="submission" date="2018-10" db="EMBL/GenBank/DDBJ databases">
        <title>Bacillus Keqinensis sp. nov., a moderately halophilic bacterium isolated from a saline-alkaline lake.</title>
        <authorList>
            <person name="Wang H."/>
        </authorList>
    </citation>
    <scope>NUCLEOTIDE SEQUENCE [LARGE SCALE GENOMIC DNA]</scope>
    <source>
        <strain evidence="13 14">KQ-3</strain>
    </source>
</reference>
<gene>
    <name evidence="13" type="ORF">EBO34_03885</name>
</gene>
<comment type="function">
    <text evidence="1">Catalyzes the reversible oxidation of 3-phospho-D-glycerate to 3-phosphonooxypyruvate, the first step of the phosphorylated L-serine biosynthesis pathway. Also catalyzes the reversible oxidation of 2-hydroxyglutarate to 2-oxoglutarate.</text>
</comment>
<evidence type="ECO:0000256" key="6">
    <source>
        <dbReference type="ARBA" id="ARBA00023002"/>
    </source>
</evidence>
<proteinExistence type="inferred from homology"/>
<evidence type="ECO:0000256" key="11">
    <source>
        <dbReference type="RuleBase" id="RU363003"/>
    </source>
</evidence>
<dbReference type="AlphaFoldDB" id="A0A3M7U0Q0"/>
<dbReference type="Gene3D" id="3.30.1330.90">
    <property type="entry name" value="D-3-phosphoglycerate dehydrogenase, domain 3"/>
    <property type="match status" value="1"/>
</dbReference>
<comment type="catalytic activity">
    <reaction evidence="9">
        <text>(R)-2-hydroxyglutarate + NAD(+) = 2-oxoglutarate + NADH + H(+)</text>
        <dbReference type="Rhea" id="RHEA:49612"/>
        <dbReference type="ChEBI" id="CHEBI:15378"/>
        <dbReference type="ChEBI" id="CHEBI:15801"/>
        <dbReference type="ChEBI" id="CHEBI:16810"/>
        <dbReference type="ChEBI" id="CHEBI:57540"/>
        <dbReference type="ChEBI" id="CHEBI:57945"/>
        <dbReference type="EC" id="1.1.1.399"/>
    </reaction>
</comment>
<keyword evidence="5 11" id="KW-0028">Amino-acid biosynthesis</keyword>
<dbReference type="SUPFAM" id="SSF52283">
    <property type="entry name" value="Formate/glycerate dehydrogenase catalytic domain-like"/>
    <property type="match status" value="1"/>
</dbReference>
<dbReference type="PROSITE" id="PS00671">
    <property type="entry name" value="D_2_HYDROXYACID_DH_3"/>
    <property type="match status" value="1"/>
</dbReference>
<name>A0A3M7U0Q0_9BACI</name>
<dbReference type="PROSITE" id="PS00065">
    <property type="entry name" value="D_2_HYDROXYACID_DH_1"/>
    <property type="match status" value="1"/>
</dbReference>
<dbReference type="EC" id="1.1.1.95" evidence="11"/>
<dbReference type="PROSITE" id="PS51671">
    <property type="entry name" value="ACT"/>
    <property type="match status" value="1"/>
</dbReference>
<evidence type="ECO:0000256" key="4">
    <source>
        <dbReference type="ARBA" id="ARBA00021582"/>
    </source>
</evidence>
<dbReference type="InterPro" id="IPR029753">
    <property type="entry name" value="D-isomer_DH_CS"/>
</dbReference>
<evidence type="ECO:0000256" key="10">
    <source>
        <dbReference type="ARBA" id="ARBA00048731"/>
    </source>
</evidence>
<evidence type="ECO:0000256" key="3">
    <source>
        <dbReference type="ARBA" id="ARBA00005854"/>
    </source>
</evidence>
<dbReference type="PANTHER" id="PTHR42789">
    <property type="entry name" value="D-ISOMER SPECIFIC 2-HYDROXYACID DEHYDROGENASE FAMILY PROTEIN (AFU_ORTHOLOGUE AFUA_6G10090)"/>
    <property type="match status" value="1"/>
</dbReference>
<dbReference type="SUPFAM" id="SSF143548">
    <property type="entry name" value="Serine metabolism enzymes domain"/>
    <property type="match status" value="1"/>
</dbReference>
<dbReference type="EMBL" id="RHIB01000001">
    <property type="protein sequence ID" value="RNA70574.1"/>
    <property type="molecule type" value="Genomic_DNA"/>
</dbReference>
<dbReference type="GO" id="GO:0006564">
    <property type="term" value="P:L-serine biosynthetic process"/>
    <property type="evidence" value="ECO:0007669"/>
    <property type="project" value="UniProtKB-UniRule"/>
</dbReference>
<dbReference type="InterPro" id="IPR029009">
    <property type="entry name" value="ASB_dom_sf"/>
</dbReference>
<evidence type="ECO:0000256" key="1">
    <source>
        <dbReference type="ARBA" id="ARBA00003800"/>
    </source>
</evidence>
<dbReference type="Pfam" id="PF01842">
    <property type="entry name" value="ACT"/>
    <property type="match status" value="1"/>
</dbReference>
<dbReference type="OrthoDB" id="9805416at2"/>
<dbReference type="PANTHER" id="PTHR42789:SF1">
    <property type="entry name" value="D-ISOMER SPECIFIC 2-HYDROXYACID DEHYDROGENASE FAMILY PROTEIN (AFU_ORTHOLOGUE AFUA_6G10090)"/>
    <property type="match status" value="1"/>
</dbReference>
<dbReference type="Gene3D" id="3.40.50.720">
    <property type="entry name" value="NAD(P)-binding Rossmann-like Domain"/>
    <property type="match status" value="2"/>
</dbReference>
<evidence type="ECO:0000313" key="14">
    <source>
        <dbReference type="Proteomes" id="UP000278746"/>
    </source>
</evidence>
<dbReference type="FunFam" id="3.30.70.260:FF:000008">
    <property type="entry name" value="D-3-phosphoglycerate dehydrogenase, chloroplastic"/>
    <property type="match status" value="1"/>
</dbReference>
<dbReference type="InterPro" id="IPR006139">
    <property type="entry name" value="D-isomer_2_OHA_DH_cat_dom"/>
</dbReference>
<keyword evidence="7 11" id="KW-0520">NAD</keyword>
<comment type="caution">
    <text evidence="13">The sequence shown here is derived from an EMBL/GenBank/DDBJ whole genome shotgun (WGS) entry which is preliminary data.</text>
</comment>
<sequence>MDTKTSAKTFTVLVSDRLSNEGLAPLLTNPQIRLIEQPITEFTQPDPTVEALIVRSATQVTEDTFKTLPNLKIIGRAGVGVDNIDLEAATKHGVIVINAPDGNTISTCEHTFAMMITLLRNIPQANESVKRGEWNRKKFEGLELYGKTLGIVGFGRIGTELAARAKAFQMNVIVFDPFLTAERAEKFGVTSGSLDDILRESDVITVHTPLTKNTKGLIGQKEFEQAKRGVFILNCARGGIIDEQALVEALETGQVRGAALDVFEDEPLQNHPLKNFDQVILTPHIAASTKEAQRSVAEQVSSEILAYSEGKPIIHGLNFPHISSDAFEKIHPFYELAYKMGKMSSTSMRIPVKEIELVYSGKLAENDTAILTRSFLNGFFKSRVDSYVNDVNVSFIARERGVSLSEKRNQEETGYQSLIKAVITGEQKTFTLLGTSNQDFGLRFVKVDDFTVDFQPSEHQLFIKHNDRPGVIGRVGQLLGNHDVNIATMQVGRKSEGGDAMMILSVDKEMDAVTVEALENVDDIRHVTVLEL</sequence>
<dbReference type="Pfam" id="PF02826">
    <property type="entry name" value="2-Hacid_dh_C"/>
    <property type="match status" value="1"/>
</dbReference>
<dbReference type="FunFam" id="3.40.50.720:FF:000021">
    <property type="entry name" value="D-3-phosphoglycerate dehydrogenase"/>
    <property type="match status" value="1"/>
</dbReference>
<comment type="pathway">
    <text evidence="2 11">Amino-acid biosynthesis; L-serine biosynthesis; L-serine from 3-phospho-D-glycerate: step 1/3.</text>
</comment>
<accession>A0A3M7U0Q0</accession>
<dbReference type="NCBIfam" id="TIGR01327">
    <property type="entry name" value="PGDH"/>
    <property type="match status" value="1"/>
</dbReference>
<dbReference type="SUPFAM" id="SSF51735">
    <property type="entry name" value="NAD(P)-binding Rossmann-fold domains"/>
    <property type="match status" value="1"/>
</dbReference>
<evidence type="ECO:0000256" key="2">
    <source>
        <dbReference type="ARBA" id="ARBA00005216"/>
    </source>
</evidence>
<keyword evidence="6 11" id="KW-0560">Oxidoreductase</keyword>
<dbReference type="InterPro" id="IPR045865">
    <property type="entry name" value="ACT-like_dom_sf"/>
</dbReference>
<dbReference type="InterPro" id="IPR029752">
    <property type="entry name" value="D-isomer_DH_CS1"/>
</dbReference>
<evidence type="ECO:0000256" key="8">
    <source>
        <dbReference type="ARBA" id="ARBA00023299"/>
    </source>
</evidence>
<dbReference type="InterPro" id="IPR006236">
    <property type="entry name" value="PGDH"/>
</dbReference>
<evidence type="ECO:0000313" key="13">
    <source>
        <dbReference type="EMBL" id="RNA70574.1"/>
    </source>
</evidence>
<dbReference type="CDD" id="cd04902">
    <property type="entry name" value="ACT_3PGDH-xct"/>
    <property type="match status" value="1"/>
</dbReference>
<feature type="domain" description="ACT" evidence="12">
    <location>
        <begin position="460"/>
        <end position="532"/>
    </location>
</feature>
<evidence type="ECO:0000256" key="5">
    <source>
        <dbReference type="ARBA" id="ARBA00022605"/>
    </source>
</evidence>
<dbReference type="GO" id="GO:0004617">
    <property type="term" value="F:phosphoglycerate dehydrogenase activity"/>
    <property type="evidence" value="ECO:0007669"/>
    <property type="project" value="UniProtKB-UniRule"/>
</dbReference>
<comment type="similarity">
    <text evidence="3 11">Belongs to the D-isomer specific 2-hydroxyacid dehydrogenase family.</text>
</comment>
<dbReference type="InterPro" id="IPR050857">
    <property type="entry name" value="D-2-hydroxyacid_DH"/>
</dbReference>
<comment type="catalytic activity">
    <reaction evidence="10 11">
        <text>(2R)-3-phosphoglycerate + NAD(+) = 3-phosphooxypyruvate + NADH + H(+)</text>
        <dbReference type="Rhea" id="RHEA:12641"/>
        <dbReference type="ChEBI" id="CHEBI:15378"/>
        <dbReference type="ChEBI" id="CHEBI:18110"/>
        <dbReference type="ChEBI" id="CHEBI:57540"/>
        <dbReference type="ChEBI" id="CHEBI:57945"/>
        <dbReference type="ChEBI" id="CHEBI:58272"/>
        <dbReference type="EC" id="1.1.1.95"/>
    </reaction>
</comment>
<dbReference type="Proteomes" id="UP000278746">
    <property type="component" value="Unassembled WGS sequence"/>
</dbReference>
<keyword evidence="14" id="KW-1185">Reference proteome</keyword>
<evidence type="ECO:0000256" key="9">
    <source>
        <dbReference type="ARBA" id="ARBA00048126"/>
    </source>
</evidence>
<organism evidence="13 14">
    <name type="scientific">Alteribacter keqinensis</name>
    <dbReference type="NCBI Taxonomy" id="2483800"/>
    <lineage>
        <taxon>Bacteria</taxon>
        <taxon>Bacillati</taxon>
        <taxon>Bacillota</taxon>
        <taxon>Bacilli</taxon>
        <taxon>Bacillales</taxon>
        <taxon>Bacillaceae</taxon>
        <taxon>Alteribacter</taxon>
    </lineage>
</organism>
<dbReference type="PROSITE" id="PS00670">
    <property type="entry name" value="D_2_HYDROXYACID_DH_2"/>
    <property type="match status" value="1"/>
</dbReference>
<dbReference type="GO" id="GO:0051287">
    <property type="term" value="F:NAD binding"/>
    <property type="evidence" value="ECO:0007669"/>
    <property type="project" value="UniProtKB-UniRule"/>
</dbReference>
<evidence type="ECO:0000259" key="12">
    <source>
        <dbReference type="PROSITE" id="PS51671"/>
    </source>
</evidence>
<dbReference type="InterPro" id="IPR045626">
    <property type="entry name" value="PGDH_ASB_dom"/>
</dbReference>
<dbReference type="InterPro" id="IPR002912">
    <property type="entry name" value="ACT_dom"/>
</dbReference>
<evidence type="ECO:0000256" key="7">
    <source>
        <dbReference type="ARBA" id="ARBA00023027"/>
    </source>
</evidence>
<keyword evidence="8 11" id="KW-0718">Serine biosynthesis</keyword>
<dbReference type="Pfam" id="PF19304">
    <property type="entry name" value="PGDH_inter"/>
    <property type="match status" value="1"/>
</dbReference>
<dbReference type="UniPathway" id="UPA00135">
    <property type="reaction ID" value="UER00196"/>
</dbReference>
<dbReference type="Pfam" id="PF00389">
    <property type="entry name" value="2-Hacid_dh"/>
    <property type="match status" value="1"/>
</dbReference>
<dbReference type="InterPro" id="IPR006140">
    <property type="entry name" value="D-isomer_DH_NAD-bd"/>
</dbReference>
<dbReference type="Gene3D" id="3.30.70.260">
    <property type="match status" value="1"/>
</dbReference>
<dbReference type="CDD" id="cd12173">
    <property type="entry name" value="PGDH_4"/>
    <property type="match status" value="1"/>
</dbReference>
<protein>
    <recommendedName>
        <fullName evidence="4 11">D-3-phosphoglycerate dehydrogenase</fullName>
        <ecNumber evidence="11">1.1.1.95</ecNumber>
    </recommendedName>
</protein>